<keyword evidence="2" id="KW-1185">Reference proteome</keyword>
<dbReference type="Proteomes" id="UP001604277">
    <property type="component" value="Unassembled WGS sequence"/>
</dbReference>
<name>A0ABD1UT57_9LAMI</name>
<gene>
    <name evidence="1" type="ORF">Fot_20852</name>
</gene>
<reference evidence="2" key="1">
    <citation type="submission" date="2024-07" db="EMBL/GenBank/DDBJ databases">
        <title>Two chromosome-level genome assemblies of Korean endemic species Abeliophyllum distichum and Forsythia ovata (Oleaceae).</title>
        <authorList>
            <person name="Jang H."/>
        </authorList>
    </citation>
    <scope>NUCLEOTIDE SEQUENCE [LARGE SCALE GENOMIC DNA]</scope>
</reference>
<dbReference type="EMBL" id="JBFOLJ010000006">
    <property type="protein sequence ID" value="KAL2528251.1"/>
    <property type="molecule type" value="Genomic_DNA"/>
</dbReference>
<protein>
    <submittedName>
        <fullName evidence="1">Uncharacterized protein</fullName>
    </submittedName>
</protein>
<organism evidence="1 2">
    <name type="scientific">Forsythia ovata</name>
    <dbReference type="NCBI Taxonomy" id="205694"/>
    <lineage>
        <taxon>Eukaryota</taxon>
        <taxon>Viridiplantae</taxon>
        <taxon>Streptophyta</taxon>
        <taxon>Embryophyta</taxon>
        <taxon>Tracheophyta</taxon>
        <taxon>Spermatophyta</taxon>
        <taxon>Magnoliopsida</taxon>
        <taxon>eudicotyledons</taxon>
        <taxon>Gunneridae</taxon>
        <taxon>Pentapetalae</taxon>
        <taxon>asterids</taxon>
        <taxon>lamiids</taxon>
        <taxon>Lamiales</taxon>
        <taxon>Oleaceae</taxon>
        <taxon>Forsythieae</taxon>
        <taxon>Forsythia</taxon>
    </lineage>
</organism>
<sequence length="122" mass="13293">MGAEELGNHYCCLSSSSATNSGCREMRSSGIQFSYMFIAQIFFCMCVHLSSTPTKVFSWFNNFESGARQQVVASTKKQRWLLSYSATRVVAEQALLPSSSATNLLGNNDSLPSNSATTLVAE</sequence>
<comment type="caution">
    <text evidence="1">The sequence shown here is derived from an EMBL/GenBank/DDBJ whole genome shotgun (WGS) entry which is preliminary data.</text>
</comment>
<evidence type="ECO:0000313" key="2">
    <source>
        <dbReference type="Proteomes" id="UP001604277"/>
    </source>
</evidence>
<evidence type="ECO:0000313" key="1">
    <source>
        <dbReference type="EMBL" id="KAL2528251.1"/>
    </source>
</evidence>
<dbReference type="AlphaFoldDB" id="A0ABD1UT57"/>
<proteinExistence type="predicted"/>
<accession>A0ABD1UT57</accession>